<accession>A0AAW2L5K4</accession>
<organism evidence="1">
    <name type="scientific">Sesamum angustifolium</name>
    <dbReference type="NCBI Taxonomy" id="2727405"/>
    <lineage>
        <taxon>Eukaryota</taxon>
        <taxon>Viridiplantae</taxon>
        <taxon>Streptophyta</taxon>
        <taxon>Embryophyta</taxon>
        <taxon>Tracheophyta</taxon>
        <taxon>Spermatophyta</taxon>
        <taxon>Magnoliopsida</taxon>
        <taxon>eudicotyledons</taxon>
        <taxon>Gunneridae</taxon>
        <taxon>Pentapetalae</taxon>
        <taxon>asterids</taxon>
        <taxon>lamiids</taxon>
        <taxon>Lamiales</taxon>
        <taxon>Pedaliaceae</taxon>
        <taxon>Sesamum</taxon>
    </lineage>
</organism>
<sequence length="59" mass="6049">MMQMAEQALSTVSNANADVALASHMAENAYSPVSSMNAAVSLASHTLSIGQEFPDVGGH</sequence>
<proteinExistence type="predicted"/>
<protein>
    <submittedName>
        <fullName evidence="1">Uncharacterized protein</fullName>
    </submittedName>
</protein>
<gene>
    <name evidence="1" type="ORF">Sangu_2260700</name>
</gene>
<comment type="caution">
    <text evidence="1">The sequence shown here is derived from an EMBL/GenBank/DDBJ whole genome shotgun (WGS) entry which is preliminary data.</text>
</comment>
<evidence type="ECO:0000313" key="1">
    <source>
        <dbReference type="EMBL" id="KAL0314163.1"/>
    </source>
</evidence>
<dbReference type="AlphaFoldDB" id="A0AAW2L5K4"/>
<name>A0AAW2L5K4_9LAMI</name>
<reference evidence="1" key="1">
    <citation type="submission" date="2020-06" db="EMBL/GenBank/DDBJ databases">
        <authorList>
            <person name="Li T."/>
            <person name="Hu X."/>
            <person name="Zhang T."/>
            <person name="Song X."/>
            <person name="Zhang H."/>
            <person name="Dai N."/>
            <person name="Sheng W."/>
            <person name="Hou X."/>
            <person name="Wei L."/>
        </authorList>
    </citation>
    <scope>NUCLEOTIDE SEQUENCE</scope>
    <source>
        <strain evidence="1">G01</strain>
        <tissue evidence="1">Leaf</tissue>
    </source>
</reference>
<dbReference type="EMBL" id="JACGWK010000015">
    <property type="protein sequence ID" value="KAL0314163.1"/>
    <property type="molecule type" value="Genomic_DNA"/>
</dbReference>
<reference evidence="1" key="2">
    <citation type="journal article" date="2024" name="Plant">
        <title>Genomic evolution and insights into agronomic trait innovations of Sesamum species.</title>
        <authorList>
            <person name="Miao H."/>
            <person name="Wang L."/>
            <person name="Qu L."/>
            <person name="Liu H."/>
            <person name="Sun Y."/>
            <person name="Le M."/>
            <person name="Wang Q."/>
            <person name="Wei S."/>
            <person name="Zheng Y."/>
            <person name="Lin W."/>
            <person name="Duan Y."/>
            <person name="Cao H."/>
            <person name="Xiong S."/>
            <person name="Wang X."/>
            <person name="Wei L."/>
            <person name="Li C."/>
            <person name="Ma Q."/>
            <person name="Ju M."/>
            <person name="Zhao R."/>
            <person name="Li G."/>
            <person name="Mu C."/>
            <person name="Tian Q."/>
            <person name="Mei H."/>
            <person name="Zhang T."/>
            <person name="Gao T."/>
            <person name="Zhang H."/>
        </authorList>
    </citation>
    <scope>NUCLEOTIDE SEQUENCE</scope>
    <source>
        <strain evidence="1">G01</strain>
    </source>
</reference>